<organism evidence="2">
    <name type="scientific">Conus betulinus</name>
    <name type="common">Beech cone</name>
    <dbReference type="NCBI Taxonomy" id="89764"/>
    <lineage>
        <taxon>Eukaryota</taxon>
        <taxon>Metazoa</taxon>
        <taxon>Spiralia</taxon>
        <taxon>Lophotrochozoa</taxon>
        <taxon>Mollusca</taxon>
        <taxon>Gastropoda</taxon>
        <taxon>Caenogastropoda</taxon>
        <taxon>Neogastropoda</taxon>
        <taxon>Conoidea</taxon>
        <taxon>Conidae</taxon>
        <taxon>Conus</taxon>
        <taxon>Dendroconus</taxon>
    </lineage>
</organism>
<name>A0A142C1K1_CONBE</name>
<dbReference type="AlphaFoldDB" id="A0A142C1K1"/>
<sequence length="83" mass="9152">MSALGTMLLILLLLPLAAFDGDGPTIRGHSSNKLWRSINRRECDQNRECESGKWCCDQCCARSNCECRSEDVGGGVNIRVCDC</sequence>
<accession>A0A142C1K1</accession>
<proteinExistence type="evidence at transcript level"/>
<keyword evidence="1" id="KW-0732">Signal</keyword>
<protein>
    <submittedName>
        <fullName evidence="2">Conotoxin</fullName>
    </submittedName>
</protein>
<feature type="chain" id="PRO_5007493192" evidence="1">
    <location>
        <begin position="20"/>
        <end position="83"/>
    </location>
</feature>
<reference evidence="2" key="1">
    <citation type="submission" date="2015-12" db="EMBL/GenBank/DDBJ databases">
        <title>High throughput identification of novel conotoxins from the Chinese tubular cone snail Conus betulinus by multitranscriptome sequencing.</title>
        <authorList>
            <person name="Ruan Z."/>
            <person name="Peng C."/>
            <person name="Shi Q."/>
            <person name="Yao G."/>
            <person name="Gao B.-M."/>
        </authorList>
    </citation>
    <scope>NUCLEOTIDE SEQUENCE</scope>
</reference>
<feature type="signal peptide" evidence="1">
    <location>
        <begin position="1"/>
        <end position="19"/>
    </location>
</feature>
<dbReference type="EMBL" id="KU563954">
    <property type="protein sequence ID" value="AMP44702.1"/>
    <property type="molecule type" value="mRNA"/>
</dbReference>
<evidence type="ECO:0000256" key="1">
    <source>
        <dbReference type="SAM" id="SignalP"/>
    </source>
</evidence>
<evidence type="ECO:0000313" key="2">
    <source>
        <dbReference type="EMBL" id="AMP44702.1"/>
    </source>
</evidence>